<evidence type="ECO:0000313" key="3">
    <source>
        <dbReference type="EMBL" id="TRZ08214.1"/>
    </source>
</evidence>
<dbReference type="AlphaFoldDB" id="A0A8K1FWC1"/>
<dbReference type="OrthoDB" id="9217944at2759"/>
<dbReference type="InterPro" id="IPR001995">
    <property type="entry name" value="Peptidase_A2_cat"/>
</dbReference>
<dbReference type="PROSITE" id="PS50175">
    <property type="entry name" value="ASP_PROT_RETROV"/>
    <property type="match status" value="1"/>
</dbReference>
<gene>
    <name evidence="3" type="ORF">HGM15179_018891</name>
</gene>
<dbReference type="GO" id="GO:0006508">
    <property type="term" value="P:proteolysis"/>
    <property type="evidence" value="ECO:0007669"/>
    <property type="project" value="InterPro"/>
</dbReference>
<dbReference type="Gene3D" id="2.40.70.10">
    <property type="entry name" value="Acid Proteases"/>
    <property type="match status" value="1"/>
</dbReference>
<reference evidence="3" key="1">
    <citation type="submission" date="2019-04" db="EMBL/GenBank/DDBJ databases">
        <title>Genome assembly of Zosterops borbonicus 15179.</title>
        <authorList>
            <person name="Leroy T."/>
            <person name="Anselmetti Y."/>
            <person name="Tilak M.-K."/>
            <person name="Nabholz B."/>
        </authorList>
    </citation>
    <scope>NUCLEOTIDE SEQUENCE</scope>
    <source>
        <strain evidence="3">HGM_15179</strain>
        <tissue evidence="3">Muscle</tissue>
    </source>
</reference>
<dbReference type="InterPro" id="IPR018061">
    <property type="entry name" value="Retropepsins"/>
</dbReference>
<name>A0A8K1FWC1_9PASS</name>
<dbReference type="InterPro" id="IPR021109">
    <property type="entry name" value="Peptidase_aspartic_dom_sf"/>
</dbReference>
<proteinExistence type="predicted"/>
<keyword evidence="4" id="KW-1185">Reference proteome</keyword>
<sequence length="130" mass="14177">KTTSTAHRTDEDQKIGTEHVVADTGADVTIIALSEWPQGWELVPANEVISGIGGAAMSMQNKRTILNEGPKSQVATVRPFVDVAQGGFQARTSSRTSNCQMQHPEMLFQNLKESKKTRFGCRGGEESNEE</sequence>
<dbReference type="InterPro" id="IPR001969">
    <property type="entry name" value="Aspartic_peptidase_AS"/>
</dbReference>
<comment type="caution">
    <text evidence="3">The sequence shown here is derived from an EMBL/GenBank/DDBJ whole genome shotgun (WGS) entry which is preliminary data.</text>
</comment>
<dbReference type="EMBL" id="SWJQ01001432">
    <property type="protein sequence ID" value="TRZ08214.1"/>
    <property type="molecule type" value="Genomic_DNA"/>
</dbReference>
<protein>
    <recommendedName>
        <fullName evidence="2">Peptidase A2 domain-containing protein</fullName>
    </recommendedName>
</protein>
<dbReference type="SUPFAM" id="SSF50630">
    <property type="entry name" value="Acid proteases"/>
    <property type="match status" value="1"/>
</dbReference>
<dbReference type="GO" id="GO:0004190">
    <property type="term" value="F:aspartic-type endopeptidase activity"/>
    <property type="evidence" value="ECO:0007669"/>
    <property type="project" value="InterPro"/>
</dbReference>
<feature type="domain" description="Peptidase A2" evidence="2">
    <location>
        <begin position="18"/>
        <end position="54"/>
    </location>
</feature>
<keyword evidence="1" id="KW-0378">Hydrolase</keyword>
<evidence type="ECO:0000256" key="1">
    <source>
        <dbReference type="ARBA" id="ARBA00022801"/>
    </source>
</evidence>
<evidence type="ECO:0000313" key="4">
    <source>
        <dbReference type="Proteomes" id="UP000796761"/>
    </source>
</evidence>
<accession>A0A8K1FWC1</accession>
<feature type="non-terminal residue" evidence="3">
    <location>
        <position position="1"/>
    </location>
</feature>
<dbReference type="Proteomes" id="UP000796761">
    <property type="component" value="Unassembled WGS sequence"/>
</dbReference>
<dbReference type="PROSITE" id="PS00141">
    <property type="entry name" value="ASP_PROTEASE"/>
    <property type="match status" value="1"/>
</dbReference>
<dbReference type="Pfam" id="PF00077">
    <property type="entry name" value="RVP"/>
    <property type="match status" value="1"/>
</dbReference>
<organism evidence="3 4">
    <name type="scientific">Zosterops borbonicus</name>
    <dbReference type="NCBI Taxonomy" id="364589"/>
    <lineage>
        <taxon>Eukaryota</taxon>
        <taxon>Metazoa</taxon>
        <taxon>Chordata</taxon>
        <taxon>Craniata</taxon>
        <taxon>Vertebrata</taxon>
        <taxon>Euteleostomi</taxon>
        <taxon>Archelosauria</taxon>
        <taxon>Archosauria</taxon>
        <taxon>Dinosauria</taxon>
        <taxon>Saurischia</taxon>
        <taxon>Theropoda</taxon>
        <taxon>Coelurosauria</taxon>
        <taxon>Aves</taxon>
        <taxon>Neognathae</taxon>
        <taxon>Neoaves</taxon>
        <taxon>Telluraves</taxon>
        <taxon>Australaves</taxon>
        <taxon>Passeriformes</taxon>
        <taxon>Sylvioidea</taxon>
        <taxon>Zosteropidae</taxon>
        <taxon>Zosterops</taxon>
    </lineage>
</organism>
<evidence type="ECO:0000259" key="2">
    <source>
        <dbReference type="PROSITE" id="PS50175"/>
    </source>
</evidence>